<sequence>MDANARIVCVGVVTVDTLALLDRYPGPDERVEAHQVEIAGGGPAANAAVVLARQGHEVAFVGRVGDDEAGRQAIRLLNDEGVDTTGVVVRRGHPTQASCILIDQGARTRAICTLAVDPWAALEPEQAVTVDGADWIHTDHLGFLPVARRLAERRSRPIVSIDAGNDVRGLDLSLVDLYVPTAESLRSRYRTGDLEEAARCALDDGAGAVVATDGRRGSHAWWTPRSRVGVGSPEGHVSRPSVDLSKIVSTLGAGDVFHGAIVAALLRHCSWEEALDDANATAALSCRALDGRSAVPGLSELHRMMARSSSADTDGEPR</sequence>
<dbReference type="InterPro" id="IPR011611">
    <property type="entry name" value="PfkB_dom"/>
</dbReference>
<dbReference type="SUPFAM" id="SSF53613">
    <property type="entry name" value="Ribokinase-like"/>
    <property type="match status" value="1"/>
</dbReference>
<keyword evidence="3 4" id="KW-0418">Kinase</keyword>
<evidence type="ECO:0000259" key="5">
    <source>
        <dbReference type="Pfam" id="PF00294"/>
    </source>
</evidence>
<dbReference type="PANTHER" id="PTHR42774">
    <property type="entry name" value="PHOSPHOTRANSFERASE SYSTEM TRANSPORT PROTEIN"/>
    <property type="match status" value="1"/>
</dbReference>
<keyword evidence="7" id="KW-1185">Reference proteome</keyword>
<dbReference type="EMBL" id="JBHTEF010000001">
    <property type="protein sequence ID" value="MFC7581234.1"/>
    <property type="molecule type" value="Genomic_DNA"/>
</dbReference>
<evidence type="ECO:0000256" key="1">
    <source>
        <dbReference type="ARBA" id="ARBA00010688"/>
    </source>
</evidence>
<evidence type="ECO:0000256" key="4">
    <source>
        <dbReference type="RuleBase" id="RU003704"/>
    </source>
</evidence>
<dbReference type="InterPro" id="IPR029056">
    <property type="entry name" value="Ribokinase-like"/>
</dbReference>
<proteinExistence type="inferred from homology"/>
<dbReference type="InterPro" id="IPR052562">
    <property type="entry name" value="Ketohexokinase-related"/>
</dbReference>
<dbReference type="Gene3D" id="3.40.1190.20">
    <property type="match status" value="1"/>
</dbReference>
<dbReference type="Proteomes" id="UP001596527">
    <property type="component" value="Unassembled WGS sequence"/>
</dbReference>
<protein>
    <submittedName>
        <fullName evidence="6">Carbohydrate kinase family protein</fullName>
        <ecNumber evidence="6">2.7.1.-</ecNumber>
    </submittedName>
</protein>
<keyword evidence="2 4" id="KW-0808">Transferase</keyword>
<name>A0ABW2SM84_9ACTO</name>
<dbReference type="Pfam" id="PF00294">
    <property type="entry name" value="PfkB"/>
    <property type="match status" value="1"/>
</dbReference>
<dbReference type="RefSeq" id="WP_380974348.1">
    <property type="nucleotide sequence ID" value="NZ_JBHTEF010000001.1"/>
</dbReference>
<dbReference type="GO" id="GO:0016301">
    <property type="term" value="F:kinase activity"/>
    <property type="evidence" value="ECO:0007669"/>
    <property type="project" value="UniProtKB-KW"/>
</dbReference>
<dbReference type="PRINTS" id="PR00990">
    <property type="entry name" value="RIBOKINASE"/>
</dbReference>
<dbReference type="PROSITE" id="PS00584">
    <property type="entry name" value="PFKB_KINASES_2"/>
    <property type="match status" value="1"/>
</dbReference>
<gene>
    <name evidence="6" type="ORF">ACFQWG_08510</name>
</gene>
<organism evidence="6 7">
    <name type="scientific">Schaalia naturae</name>
    <dbReference type="NCBI Taxonomy" id="635203"/>
    <lineage>
        <taxon>Bacteria</taxon>
        <taxon>Bacillati</taxon>
        <taxon>Actinomycetota</taxon>
        <taxon>Actinomycetes</taxon>
        <taxon>Actinomycetales</taxon>
        <taxon>Actinomycetaceae</taxon>
        <taxon>Schaalia</taxon>
    </lineage>
</organism>
<evidence type="ECO:0000256" key="2">
    <source>
        <dbReference type="ARBA" id="ARBA00022679"/>
    </source>
</evidence>
<accession>A0ABW2SM84</accession>
<evidence type="ECO:0000313" key="7">
    <source>
        <dbReference type="Proteomes" id="UP001596527"/>
    </source>
</evidence>
<evidence type="ECO:0000313" key="6">
    <source>
        <dbReference type="EMBL" id="MFC7581234.1"/>
    </source>
</evidence>
<dbReference type="EC" id="2.7.1.-" evidence="6"/>
<feature type="domain" description="Carbohydrate kinase PfkB" evidence="5">
    <location>
        <begin position="5"/>
        <end position="292"/>
    </location>
</feature>
<evidence type="ECO:0000256" key="3">
    <source>
        <dbReference type="ARBA" id="ARBA00022777"/>
    </source>
</evidence>
<comment type="similarity">
    <text evidence="1 4">Belongs to the carbohydrate kinase PfkB family.</text>
</comment>
<dbReference type="InterPro" id="IPR002173">
    <property type="entry name" value="Carboh/pur_kinase_PfkB_CS"/>
</dbReference>
<dbReference type="InterPro" id="IPR002139">
    <property type="entry name" value="Ribo/fructo_kinase"/>
</dbReference>
<dbReference type="PANTHER" id="PTHR42774:SF3">
    <property type="entry name" value="KETOHEXOKINASE"/>
    <property type="match status" value="1"/>
</dbReference>
<comment type="caution">
    <text evidence="6">The sequence shown here is derived from an EMBL/GenBank/DDBJ whole genome shotgun (WGS) entry which is preliminary data.</text>
</comment>
<reference evidence="7" key="1">
    <citation type="journal article" date="2019" name="Int. J. Syst. Evol. Microbiol.">
        <title>The Global Catalogue of Microorganisms (GCM) 10K type strain sequencing project: providing services to taxonomists for standard genome sequencing and annotation.</title>
        <authorList>
            <consortium name="The Broad Institute Genomics Platform"/>
            <consortium name="The Broad Institute Genome Sequencing Center for Infectious Disease"/>
            <person name="Wu L."/>
            <person name="Ma J."/>
        </authorList>
    </citation>
    <scope>NUCLEOTIDE SEQUENCE [LARGE SCALE GENOMIC DNA]</scope>
    <source>
        <strain evidence="7">CCUG 56698</strain>
    </source>
</reference>